<feature type="non-terminal residue" evidence="1">
    <location>
        <position position="90"/>
    </location>
</feature>
<proteinExistence type="predicted"/>
<organism evidence="1">
    <name type="scientific">Tanacetum cinerariifolium</name>
    <name type="common">Dalmatian daisy</name>
    <name type="synonym">Chrysanthemum cinerariifolium</name>
    <dbReference type="NCBI Taxonomy" id="118510"/>
    <lineage>
        <taxon>Eukaryota</taxon>
        <taxon>Viridiplantae</taxon>
        <taxon>Streptophyta</taxon>
        <taxon>Embryophyta</taxon>
        <taxon>Tracheophyta</taxon>
        <taxon>Spermatophyta</taxon>
        <taxon>Magnoliopsida</taxon>
        <taxon>eudicotyledons</taxon>
        <taxon>Gunneridae</taxon>
        <taxon>Pentapetalae</taxon>
        <taxon>asterids</taxon>
        <taxon>campanulids</taxon>
        <taxon>Asterales</taxon>
        <taxon>Asteraceae</taxon>
        <taxon>Asteroideae</taxon>
        <taxon>Anthemideae</taxon>
        <taxon>Anthemidinae</taxon>
        <taxon>Tanacetum</taxon>
    </lineage>
</organism>
<dbReference type="EMBL" id="BKCJ011836029">
    <property type="protein sequence ID" value="GFD57015.1"/>
    <property type="molecule type" value="Genomic_DNA"/>
</dbReference>
<dbReference type="AlphaFoldDB" id="A0A699XAV7"/>
<comment type="caution">
    <text evidence="1">The sequence shown here is derived from an EMBL/GenBank/DDBJ whole genome shotgun (WGS) entry which is preliminary data.</text>
</comment>
<gene>
    <name evidence="1" type="ORF">Tci_928984</name>
</gene>
<evidence type="ECO:0000313" key="1">
    <source>
        <dbReference type="EMBL" id="GFD57015.1"/>
    </source>
</evidence>
<name>A0A699XAV7_TANCI</name>
<sequence length="90" mass="9378">CLGLLPVERQRDAGAGQVLDRDAQHRRAGIVVGAREQPVGAGGGAGEPVAIARGDRIVERDDRQCIGCQCRLAGGAQLEIDPLEQPALAL</sequence>
<protein>
    <submittedName>
        <fullName evidence="1">Uncharacterized protein</fullName>
    </submittedName>
</protein>
<accession>A0A699XAV7</accession>
<reference evidence="1" key="1">
    <citation type="journal article" date="2019" name="Sci. Rep.">
        <title>Draft genome of Tanacetum cinerariifolium, the natural source of mosquito coil.</title>
        <authorList>
            <person name="Yamashiro T."/>
            <person name="Shiraishi A."/>
            <person name="Satake H."/>
            <person name="Nakayama K."/>
        </authorList>
    </citation>
    <scope>NUCLEOTIDE SEQUENCE</scope>
</reference>
<feature type="non-terminal residue" evidence="1">
    <location>
        <position position="1"/>
    </location>
</feature>